<dbReference type="Pfam" id="PF01095">
    <property type="entry name" value="Pectinesterase"/>
    <property type="match status" value="1"/>
</dbReference>
<dbReference type="GO" id="GO:0030599">
    <property type="term" value="F:pectinesterase activity"/>
    <property type="evidence" value="ECO:0007669"/>
    <property type="project" value="UniProtKB-UniRule"/>
</dbReference>
<dbReference type="OrthoDB" id="2019149at2759"/>
<dbReference type="EC" id="3.1.1.11" evidence="3 9"/>
<comment type="catalytic activity">
    <reaction evidence="7 9">
        <text>[(1-&gt;4)-alpha-D-galacturonosyl methyl ester](n) + n H2O = [(1-&gt;4)-alpha-D-galacturonosyl](n) + n methanol + n H(+)</text>
        <dbReference type="Rhea" id="RHEA:22380"/>
        <dbReference type="Rhea" id="RHEA-COMP:14570"/>
        <dbReference type="Rhea" id="RHEA-COMP:14573"/>
        <dbReference type="ChEBI" id="CHEBI:15377"/>
        <dbReference type="ChEBI" id="CHEBI:15378"/>
        <dbReference type="ChEBI" id="CHEBI:17790"/>
        <dbReference type="ChEBI" id="CHEBI:140522"/>
        <dbReference type="ChEBI" id="CHEBI:140523"/>
        <dbReference type="EC" id="3.1.1.11"/>
    </reaction>
</comment>
<dbReference type="GO" id="GO:0005576">
    <property type="term" value="C:extracellular region"/>
    <property type="evidence" value="ECO:0007669"/>
    <property type="project" value="UniProtKB-SubCell"/>
</dbReference>
<organism evidence="11 12">
    <name type="scientific">Phytophthora cactorum</name>
    <dbReference type="NCBI Taxonomy" id="29920"/>
    <lineage>
        <taxon>Eukaryota</taxon>
        <taxon>Sar</taxon>
        <taxon>Stramenopiles</taxon>
        <taxon>Oomycota</taxon>
        <taxon>Peronosporomycetes</taxon>
        <taxon>Peronosporales</taxon>
        <taxon>Peronosporaceae</taxon>
        <taxon>Phytophthora</taxon>
    </lineage>
</organism>
<feature type="active site" evidence="8">
    <location>
        <position position="323"/>
    </location>
</feature>
<evidence type="ECO:0000256" key="3">
    <source>
        <dbReference type="ARBA" id="ARBA00013229"/>
    </source>
</evidence>
<keyword evidence="5" id="KW-0732">Signal</keyword>
<evidence type="ECO:0000256" key="9">
    <source>
        <dbReference type="RuleBase" id="RU000589"/>
    </source>
</evidence>
<dbReference type="PANTHER" id="PTHR31321">
    <property type="entry name" value="ACYL-COA THIOESTER HYDROLASE YBHC-RELATED"/>
    <property type="match status" value="1"/>
</dbReference>
<comment type="similarity">
    <text evidence="2">Belongs to the pectinesterase family.</text>
</comment>
<name>A0A8T1UEG0_9STRA</name>
<evidence type="ECO:0000256" key="8">
    <source>
        <dbReference type="PROSITE-ProRule" id="PRU10040"/>
    </source>
</evidence>
<dbReference type="FunFam" id="2.160.20.10:FF:000014">
    <property type="entry name" value="Pectinesterase"/>
    <property type="match status" value="1"/>
</dbReference>
<dbReference type="VEuPathDB" id="FungiDB:PC110_g16016"/>
<evidence type="ECO:0000313" key="12">
    <source>
        <dbReference type="Proteomes" id="UP000688947"/>
    </source>
</evidence>
<keyword evidence="4" id="KW-0964">Secreted</keyword>
<comment type="pathway">
    <text evidence="9">Glycan metabolism; pectin degradation; 2-dehydro-3-deoxy-D-gluconate from pectin: step 1/5.</text>
</comment>
<dbReference type="PROSITE" id="PS00503">
    <property type="entry name" value="PECTINESTERASE_2"/>
    <property type="match status" value="1"/>
</dbReference>
<evidence type="ECO:0000256" key="6">
    <source>
        <dbReference type="ARBA" id="ARBA00022801"/>
    </source>
</evidence>
<evidence type="ECO:0000256" key="1">
    <source>
        <dbReference type="ARBA" id="ARBA00004613"/>
    </source>
</evidence>
<comment type="caution">
    <text evidence="11">The sequence shown here is derived from an EMBL/GenBank/DDBJ whole genome shotgun (WGS) entry which is preliminary data.</text>
</comment>
<dbReference type="InterPro" id="IPR000070">
    <property type="entry name" value="Pectinesterase_cat"/>
</dbReference>
<accession>A0A8T1UEG0</accession>
<comment type="subcellular location">
    <subcellularLocation>
        <location evidence="1">Secreted</location>
    </subcellularLocation>
</comment>
<feature type="domain" description="Pectinesterase catalytic" evidence="10">
    <location>
        <begin position="167"/>
        <end position="440"/>
    </location>
</feature>
<sequence>MSSPSVVFEKNKNARPDPAVTARIADEAKHLSYESGMLMMEEETEDEAEDESSHVPFLSPYAGGGYFYERDCYAQYYATIEGILLDRILRNKQLLKTLPKSTVCVTVTGTPGIGKSVFYAYFCDRFLHEHDSYVPHALSTDTTCSGPNARTVPPPGAIVVDITGTYNGSYQTMAEGMAYLPNTTEEHTVFVFPGVYQEQVLIPKLAGPLVLQGYTCDTTSYADNKVTITHTMAQRDLPLEIKNGRNDLISTMRLKSRSGVKMYNMNVANPAGPIENLGQAVAVYVDATNYGFYGCNFTGYQDTLCAHRGRQLYARSFISGTVDFIFGMRAKAWFESCDIESVGEGYITANGNSNSTIESQYVFNRARVLGSSGNGSTYLGRPWRPYARVVWQNSELSDVVNPKGWSTWNKDNNTANVYFKEFNNSGPGSATDQRVPFSGQLNASVTITEILGESYESEWWVDPTFL</sequence>
<dbReference type="GO" id="GO:0045490">
    <property type="term" value="P:pectin catabolic process"/>
    <property type="evidence" value="ECO:0007669"/>
    <property type="project" value="UniProtKB-UniRule"/>
</dbReference>
<evidence type="ECO:0000256" key="2">
    <source>
        <dbReference type="ARBA" id="ARBA00008891"/>
    </source>
</evidence>
<dbReference type="EMBL" id="JAENGZ010000476">
    <property type="protein sequence ID" value="KAG6958635.1"/>
    <property type="molecule type" value="Genomic_DNA"/>
</dbReference>
<dbReference type="InterPro" id="IPR033131">
    <property type="entry name" value="Pectinesterase_Asp_AS"/>
</dbReference>
<dbReference type="VEuPathDB" id="FungiDB:PC110_g16017"/>
<protein>
    <recommendedName>
        <fullName evidence="3 9">Pectinesterase</fullName>
        <ecNumber evidence="3 9">3.1.1.11</ecNumber>
    </recommendedName>
</protein>
<dbReference type="AlphaFoldDB" id="A0A8T1UEG0"/>
<gene>
    <name evidence="11" type="ORF">JG687_00009268</name>
</gene>
<dbReference type="GO" id="GO:0042545">
    <property type="term" value="P:cell wall modification"/>
    <property type="evidence" value="ECO:0007669"/>
    <property type="project" value="UniProtKB-UniRule"/>
</dbReference>
<keyword evidence="9" id="KW-0063">Aspartyl esterase</keyword>
<evidence type="ECO:0000256" key="7">
    <source>
        <dbReference type="ARBA" id="ARBA00047928"/>
    </source>
</evidence>
<evidence type="ECO:0000313" key="11">
    <source>
        <dbReference type="EMBL" id="KAG6958635.1"/>
    </source>
</evidence>
<reference evidence="11" key="1">
    <citation type="submission" date="2021-01" db="EMBL/GenBank/DDBJ databases">
        <title>Phytophthora aleatoria, a newly-described species from Pinus radiata is distinct from Phytophthora cactorum isolates based on comparative genomics.</title>
        <authorList>
            <person name="Mcdougal R."/>
            <person name="Panda P."/>
            <person name="Williams N."/>
            <person name="Studholme D.J."/>
        </authorList>
    </citation>
    <scope>NUCLEOTIDE SEQUENCE</scope>
    <source>
        <strain evidence="11">NZFS 3830</strain>
    </source>
</reference>
<evidence type="ECO:0000259" key="10">
    <source>
        <dbReference type="Pfam" id="PF01095"/>
    </source>
</evidence>
<proteinExistence type="inferred from homology"/>
<dbReference type="PANTHER" id="PTHR31321:SF57">
    <property type="entry name" value="PECTINESTERASE 53-RELATED"/>
    <property type="match status" value="1"/>
</dbReference>
<keyword evidence="6 9" id="KW-0378">Hydrolase</keyword>
<dbReference type="Proteomes" id="UP000688947">
    <property type="component" value="Unassembled WGS sequence"/>
</dbReference>
<evidence type="ECO:0000256" key="5">
    <source>
        <dbReference type="ARBA" id="ARBA00022729"/>
    </source>
</evidence>
<evidence type="ECO:0000256" key="4">
    <source>
        <dbReference type="ARBA" id="ARBA00022525"/>
    </source>
</evidence>